<keyword evidence="3" id="KW-1185">Reference proteome</keyword>
<feature type="compositionally biased region" description="Acidic residues" evidence="1">
    <location>
        <begin position="432"/>
        <end position="443"/>
    </location>
</feature>
<sequence>MATPRREDIGHGSIFARKSASVNVSEPRSGHEGRGSLITKTALTSRRGGPVGGFSDPRRPADRPFVSKVPSRLAKEVQRSAGAEHNPDPREVSRKQVAPGAGRNPPPNAGFGALQRPRTGLAAKSQPVRLFLSEFPEEFVVQNSRQRVEQDTFEGQPARRIMPSKTTISQSARRWHRSFLVPRGDGVPQPDRSGFILGPNFELRPSDDAGEEVEVQDRNIPEQAAKTVHRRQATPNEHPAEGLRMQMATKQRTNPGLRSRAVRESSELETDDDETEQLTSGMYDLTFRAERLRSYGRIPFLIRNLRKAFQRECELAGVPAEPPEPPEGPVSVIYRYAALNSDDDTASDSEGSDSSEREYKQREGIMYEWKCPLCRYHGNFARREVLEFHMKRDHSECTITWEKRQSLRVERWQLTVVVPEKITDSSESATATDDEDADKDGDDGIVGLLEPFNIPSEDKLTILETQSSRDSEVAQQQDSVLDEEPEIIILDPPPANTSSSDLIPKKFRAYSPTPSATTHSYSHTRSSTTQTQRQTTSSSLRGSLPGRYPTPPPQSNSLGPAAQYPFLPEPIGDEDMQHMPHSCRIGGPKIYDLLNTLPLEPFGVLSWAIVDREEELFETDEIPDGQKVVLALWNRWIMLNRGKFILDDYCKGVIEFVDQYWLMIHRAAGWAALRTFLVVLATNKYLKPAEVVKVLKHYESHTGMEFWYKDDKEGSLSYLSNRVSYLMRETFVEFGSLTVKFCSPTHQRCALILISITPFYDLQPYYISRKLE</sequence>
<feature type="compositionally biased region" description="Low complexity" evidence="1">
    <location>
        <begin position="98"/>
        <end position="113"/>
    </location>
</feature>
<feature type="region of interest" description="Disordered" evidence="1">
    <location>
        <begin position="225"/>
        <end position="276"/>
    </location>
</feature>
<dbReference type="InParanoid" id="J4HVW7"/>
<dbReference type="EMBL" id="HE797023">
    <property type="protein sequence ID" value="CCM01232.1"/>
    <property type="molecule type" value="Genomic_DNA"/>
</dbReference>
<proteinExistence type="predicted"/>
<feature type="region of interest" description="Disordered" evidence="1">
    <location>
        <begin position="466"/>
        <end position="562"/>
    </location>
</feature>
<evidence type="ECO:0000313" key="2">
    <source>
        <dbReference type="EMBL" id="CCM01232.1"/>
    </source>
</evidence>
<feature type="region of interest" description="Disordered" evidence="1">
    <location>
        <begin position="423"/>
        <end position="450"/>
    </location>
</feature>
<dbReference type="OrthoDB" id="3249923at2759"/>
<protein>
    <submittedName>
        <fullName evidence="2">Uncharacterized protein</fullName>
    </submittedName>
</protein>
<organism evidence="2 3">
    <name type="scientific">Fibroporia radiculosa</name>
    <dbReference type="NCBI Taxonomy" id="599839"/>
    <lineage>
        <taxon>Eukaryota</taxon>
        <taxon>Fungi</taxon>
        <taxon>Dikarya</taxon>
        <taxon>Basidiomycota</taxon>
        <taxon>Agaricomycotina</taxon>
        <taxon>Agaricomycetes</taxon>
        <taxon>Polyporales</taxon>
        <taxon>Fibroporiaceae</taxon>
        <taxon>Fibroporia</taxon>
    </lineage>
</organism>
<dbReference type="STRING" id="599839.J4HVW7"/>
<accession>J4HVW7</accession>
<dbReference type="Proteomes" id="UP000006352">
    <property type="component" value="Unassembled WGS sequence"/>
</dbReference>
<gene>
    <name evidence="2" type="ORF">FIBRA_03280</name>
</gene>
<feature type="compositionally biased region" description="Basic and acidic residues" evidence="1">
    <location>
        <begin position="1"/>
        <end position="10"/>
    </location>
</feature>
<dbReference type="GeneID" id="24096143"/>
<feature type="compositionally biased region" description="Acidic residues" evidence="1">
    <location>
        <begin position="267"/>
        <end position="276"/>
    </location>
</feature>
<dbReference type="HOGENOM" id="CLU_362095_0_0_1"/>
<dbReference type="AlphaFoldDB" id="J4HVW7"/>
<feature type="compositionally biased region" description="Low complexity" evidence="1">
    <location>
        <begin position="515"/>
        <end position="539"/>
    </location>
</feature>
<evidence type="ECO:0000313" key="3">
    <source>
        <dbReference type="Proteomes" id="UP000006352"/>
    </source>
</evidence>
<name>J4HVW7_9APHY</name>
<dbReference type="RefSeq" id="XP_012180515.1">
    <property type="nucleotide sequence ID" value="XM_012325125.1"/>
</dbReference>
<feature type="compositionally biased region" description="Basic and acidic residues" evidence="1">
    <location>
        <begin position="85"/>
        <end position="94"/>
    </location>
</feature>
<feature type="region of interest" description="Disordered" evidence="1">
    <location>
        <begin position="1"/>
        <end position="120"/>
    </location>
</feature>
<reference evidence="2 3" key="1">
    <citation type="journal article" date="2012" name="Appl. Environ. Microbiol.">
        <title>Short-read sequencing for genomic analysis of the brown rot fungus Fibroporia radiculosa.</title>
        <authorList>
            <person name="Tang J.D."/>
            <person name="Perkins A.D."/>
            <person name="Sonstegard T.S."/>
            <person name="Schroeder S.G."/>
            <person name="Burgess S.C."/>
            <person name="Diehl S.V."/>
        </authorList>
    </citation>
    <scope>NUCLEOTIDE SEQUENCE [LARGE SCALE GENOMIC DNA]</scope>
    <source>
        <strain evidence="2 3">TFFH 294</strain>
    </source>
</reference>
<evidence type="ECO:0000256" key="1">
    <source>
        <dbReference type="SAM" id="MobiDB-lite"/>
    </source>
</evidence>